<dbReference type="EMBL" id="OX459124">
    <property type="protein sequence ID" value="CAI9112432.1"/>
    <property type="molecule type" value="Genomic_DNA"/>
</dbReference>
<name>A0AAV1DZD7_OLDCO</name>
<dbReference type="GO" id="GO:0046872">
    <property type="term" value="F:metal ion binding"/>
    <property type="evidence" value="ECO:0007669"/>
    <property type="project" value="InterPro"/>
</dbReference>
<proteinExistence type="predicted"/>
<dbReference type="InterPro" id="IPR044169">
    <property type="entry name" value="PI21"/>
</dbReference>
<evidence type="ECO:0000256" key="1">
    <source>
        <dbReference type="SAM" id="MobiDB-lite"/>
    </source>
</evidence>
<feature type="region of interest" description="Disordered" evidence="1">
    <location>
        <begin position="122"/>
        <end position="167"/>
    </location>
</feature>
<protein>
    <submittedName>
        <fullName evidence="2">OLC1v1012884C1</fullName>
    </submittedName>
</protein>
<dbReference type="SUPFAM" id="SSF55008">
    <property type="entry name" value="HMA, heavy metal-associated domain"/>
    <property type="match status" value="1"/>
</dbReference>
<dbReference type="InterPro" id="IPR036163">
    <property type="entry name" value="HMA_dom_sf"/>
</dbReference>
<organism evidence="2 3">
    <name type="scientific">Oldenlandia corymbosa var. corymbosa</name>
    <dbReference type="NCBI Taxonomy" id="529605"/>
    <lineage>
        <taxon>Eukaryota</taxon>
        <taxon>Viridiplantae</taxon>
        <taxon>Streptophyta</taxon>
        <taxon>Embryophyta</taxon>
        <taxon>Tracheophyta</taxon>
        <taxon>Spermatophyta</taxon>
        <taxon>Magnoliopsida</taxon>
        <taxon>eudicotyledons</taxon>
        <taxon>Gunneridae</taxon>
        <taxon>Pentapetalae</taxon>
        <taxon>asterids</taxon>
        <taxon>lamiids</taxon>
        <taxon>Gentianales</taxon>
        <taxon>Rubiaceae</taxon>
        <taxon>Rubioideae</taxon>
        <taxon>Spermacoceae</taxon>
        <taxon>Hedyotis-Oldenlandia complex</taxon>
        <taxon>Oldenlandia</taxon>
    </lineage>
</organism>
<evidence type="ECO:0000313" key="2">
    <source>
        <dbReference type="EMBL" id="CAI9112432.1"/>
    </source>
</evidence>
<feature type="region of interest" description="Disordered" evidence="1">
    <location>
        <begin position="177"/>
        <end position="196"/>
    </location>
</feature>
<keyword evidence="3" id="KW-1185">Reference proteome</keyword>
<dbReference type="PANTHER" id="PTHR47488">
    <property type="entry name" value="HEAVY METAL TRANSPORT/DETOXIFICATION SUPERFAMILY PROTEIN"/>
    <property type="match status" value="1"/>
</dbReference>
<dbReference type="AlphaFoldDB" id="A0AAV1DZD7"/>
<dbReference type="Proteomes" id="UP001161247">
    <property type="component" value="Chromosome 7"/>
</dbReference>
<dbReference type="PANTHER" id="PTHR47488:SF7">
    <property type="entry name" value="HEAVY METAL TRANSPORT_DETOXIFICATION SUPERFAMILY PROTEIN"/>
    <property type="match status" value="1"/>
</dbReference>
<accession>A0AAV1DZD7</accession>
<sequence length="285" mass="32050">MSTRFFILHKLFCHQSFNVNINCIQPNKLIDKFDSQDPFLTRLNFQLPTMAEKATWMALKVDLQCPCCYKKIKKILCKFHEVKDQVYDEQKNLVKITVVACSPERIREKLCSKGKKVIQSIEIIKPPEPSTKKETGTEKKEADGDKKGKKPKDGTTNRPNAPEERNVHIEIQLRDPTQPCKPAAPHPNPPCPAPAPPATPVEAVPVPVRVVPVPPGYFIPRSRCDCGSPYRPCSCEYGNFRPLPPPLPQPCFDNHCGYGSGCNRGCCINRCDYVWDENASGCTIM</sequence>
<dbReference type="GO" id="GO:1900150">
    <property type="term" value="P:regulation of defense response to fungus"/>
    <property type="evidence" value="ECO:0007669"/>
    <property type="project" value="InterPro"/>
</dbReference>
<feature type="compositionally biased region" description="Pro residues" evidence="1">
    <location>
        <begin position="182"/>
        <end position="196"/>
    </location>
</feature>
<gene>
    <name evidence="2" type="ORF">OLC1_LOCUS19638</name>
</gene>
<evidence type="ECO:0000313" key="3">
    <source>
        <dbReference type="Proteomes" id="UP001161247"/>
    </source>
</evidence>
<reference evidence="2" key="1">
    <citation type="submission" date="2023-03" db="EMBL/GenBank/DDBJ databases">
        <authorList>
            <person name="Julca I."/>
        </authorList>
    </citation>
    <scope>NUCLEOTIDE SEQUENCE</scope>
</reference>
<feature type="compositionally biased region" description="Basic and acidic residues" evidence="1">
    <location>
        <begin position="130"/>
        <end position="167"/>
    </location>
</feature>